<dbReference type="Proteomes" id="UP000298625">
    <property type="component" value="Segment"/>
</dbReference>
<dbReference type="EMBL" id="MK314710">
    <property type="protein sequence ID" value="QCI57033.1"/>
    <property type="molecule type" value="Genomic_DNA"/>
</dbReference>
<gene>
    <name evidence="1" type="ORF">44.1rMVA_003</name>
    <name evidence="2" type="ORF">44.1rMVA_191</name>
    <name evidence="3" type="ORF">44/47.1_rMVA_003</name>
    <name evidence="4" type="ORF">44/47.1_rMVA_197</name>
    <name evidence="5" type="ORF">47.1rMVA_003</name>
    <name evidence="6" type="ORF">47.1rMVA_194</name>
    <name evidence="7" type="ORF">51.2rMVA_003</name>
    <name evidence="8" type="ORF">51.2rMVA_205</name>
    <name evidence="9" type="ORF">IKMOJFFE_00005</name>
    <name evidence="10" type="ORF">IKMOJFFE_00192</name>
</gene>
<dbReference type="EMBL" id="MK314711">
    <property type="protein sequence ID" value="QCI57418.1"/>
    <property type="molecule type" value="Genomic_DNA"/>
</dbReference>
<reference evidence="9" key="2">
    <citation type="journal article" date="2020" name="Viruses">
        <title>Genome Sequencing of a Camelpox Vaccine Reveals Close Similarity to Modified Vaccinia virus Ankara (MVA).</title>
        <authorList>
            <person name="Marcacci M."/>
            <person name="Khalafalla A.I."/>
            <person name="Al Hammadi Z.M."/>
            <person name="Monaco F."/>
            <person name="Camma C."/>
            <person name="Yusof M.F."/>
            <person name="Al Yammahi S.M."/>
            <person name="Mangone I."/>
            <person name="Valleriani F."/>
            <person name="Alhosani M.A."/>
            <person name="Decaro N."/>
            <person name="Lorusso A."/>
            <person name="Almuhairi S.S."/>
            <person name="Savini G."/>
        </authorList>
    </citation>
    <scope>NUCLEOTIDE SEQUENCE [LARGE SCALE GENOMIC DNA]</scope>
    <source>
        <strain evidence="9">Ducapox vaccine</strain>
    </source>
</reference>
<organism evidence="7">
    <name type="scientific">Vaccinia virus</name>
    <name type="common">VACV</name>
    <name type="synonym">Orthopoxvirus vaccinia</name>
    <dbReference type="NCBI Taxonomy" id="10245"/>
    <lineage>
        <taxon>Viruses</taxon>
        <taxon>Varidnaviria</taxon>
        <taxon>Bamfordvirae</taxon>
        <taxon>Nucleocytoviricota</taxon>
        <taxon>Pokkesviricetes</taxon>
        <taxon>Chitovirales</taxon>
        <taxon>Poxviridae</taxon>
        <taxon>Chordopoxvirinae</taxon>
        <taxon>Orthopoxvirus</taxon>
    </lineage>
</organism>
<evidence type="ECO:0000313" key="6">
    <source>
        <dbReference type="EMBL" id="QCI57612.1"/>
    </source>
</evidence>
<evidence type="ECO:0000313" key="3">
    <source>
        <dbReference type="EMBL" id="QCI57226.1"/>
    </source>
</evidence>
<dbReference type="EMBL" id="MT648498">
    <property type="protein sequence ID" value="QMT29647.1"/>
    <property type="molecule type" value="Genomic_DNA"/>
</dbReference>
<evidence type="ECO:0000313" key="7">
    <source>
        <dbReference type="EMBL" id="QCI57617.1"/>
    </source>
</evidence>
<dbReference type="EMBL" id="MK314711">
    <property type="protein sequence ID" value="QCI57226.1"/>
    <property type="molecule type" value="Genomic_DNA"/>
</dbReference>
<dbReference type="Proteomes" id="UP000298666">
    <property type="component" value="Segment"/>
</dbReference>
<evidence type="ECO:0000313" key="10">
    <source>
        <dbReference type="EMBL" id="QMT29647.1"/>
    </source>
</evidence>
<dbReference type="EMBL" id="MK314710">
    <property type="protein sequence ID" value="QCI57221.1"/>
    <property type="molecule type" value="Genomic_DNA"/>
</dbReference>
<dbReference type="Proteomes" id="UP000298571">
    <property type="component" value="Segment"/>
</dbReference>
<proteinExistence type="predicted"/>
<evidence type="ECO:0000313" key="2">
    <source>
        <dbReference type="EMBL" id="QCI57221.1"/>
    </source>
</evidence>
<dbReference type="Proteomes" id="UP000298696">
    <property type="component" value="Segment"/>
</dbReference>
<evidence type="ECO:0000313" key="1">
    <source>
        <dbReference type="EMBL" id="QCI57033.1"/>
    </source>
</evidence>
<reference evidence="7" key="1">
    <citation type="submission" date="2018-12" db="EMBL/GenBank/DDBJ databases">
        <title>Identification of additional Vaccinia host-range genes.</title>
        <authorList>
            <person name="Mendez-Rios J.D."/>
            <person name="Wyatt L.S."/>
            <person name="Moss B."/>
        </authorList>
    </citation>
    <scope>NUCLEOTIDE SEQUENCE [LARGE SCALE GENOMIC DNA]</scope>
    <source>
        <strain evidence="1">44.1 rMVA</strain>
        <strain evidence="3">44/47.1 rMVA</strain>
        <strain evidence="5">47.1 rMVA</strain>
        <strain evidence="7">51.2 rMVA</strain>
    </source>
</reference>
<accession>A0A4P8D5P3</accession>
<protein>
    <submittedName>
        <fullName evidence="7">Ankyrin-like protein</fullName>
    </submittedName>
</protein>
<evidence type="ECO:0000313" key="8">
    <source>
        <dbReference type="EMBL" id="QCI57813.1"/>
    </source>
</evidence>
<evidence type="ECO:0000313" key="4">
    <source>
        <dbReference type="EMBL" id="QCI57418.1"/>
    </source>
</evidence>
<dbReference type="EMBL" id="MK314713">
    <property type="protein sequence ID" value="QCI57617.1"/>
    <property type="molecule type" value="Genomic_DNA"/>
</dbReference>
<dbReference type="EMBL" id="MT648498">
    <property type="protein sequence ID" value="QMT29460.1"/>
    <property type="molecule type" value="Genomic_DNA"/>
</dbReference>
<dbReference type="Proteomes" id="UP000515351">
    <property type="component" value="Segment"/>
</dbReference>
<name>A0A4P8D5P3_VACCV</name>
<sequence length="45" mass="5343">MYGLILSRFNNCGYHCYEDVFDILSKYMDDIDMIDNSTILRGRCQ</sequence>
<dbReference type="EMBL" id="MK314712">
    <property type="protein sequence ID" value="QCI57612.1"/>
    <property type="molecule type" value="Genomic_DNA"/>
</dbReference>
<evidence type="ECO:0000313" key="9">
    <source>
        <dbReference type="EMBL" id="QMT29460.1"/>
    </source>
</evidence>
<dbReference type="EMBL" id="MK314713">
    <property type="protein sequence ID" value="QCI57813.1"/>
    <property type="molecule type" value="Genomic_DNA"/>
</dbReference>
<evidence type="ECO:0000313" key="5">
    <source>
        <dbReference type="EMBL" id="QCI57423.1"/>
    </source>
</evidence>
<dbReference type="EMBL" id="MK314712">
    <property type="protein sequence ID" value="QCI57423.1"/>
    <property type="molecule type" value="Genomic_DNA"/>
</dbReference>